<proteinExistence type="predicted"/>
<evidence type="ECO:0000313" key="2">
    <source>
        <dbReference type="Proteomes" id="UP000515150"/>
    </source>
</evidence>
<evidence type="ECO:0000313" key="4">
    <source>
        <dbReference type="RefSeq" id="XP_055368790.1"/>
    </source>
</evidence>
<evidence type="ECO:0000313" key="3">
    <source>
        <dbReference type="RefSeq" id="XP_029023809.1"/>
    </source>
</evidence>
<dbReference type="Pfam" id="PF02393">
    <property type="entry name" value="US22"/>
    <property type="match status" value="1"/>
</dbReference>
<name>A0A6P7P2B7_BETSP</name>
<evidence type="ECO:0000256" key="1">
    <source>
        <dbReference type="SAM" id="MobiDB-lite"/>
    </source>
</evidence>
<keyword evidence="2" id="KW-1185">Reference proteome</keyword>
<dbReference type="GeneID" id="114866244"/>
<dbReference type="KEGG" id="bspl:114866244"/>
<feature type="compositionally biased region" description="Basic and acidic residues" evidence="1">
    <location>
        <begin position="195"/>
        <end position="208"/>
    </location>
</feature>
<sequence length="220" mass="25057">MDEALNCSLLTGQQLDLSTFPKSTEKTAQDFQASVSNYVSTNKGQRVSLKKPSGAKMRIEDVNGTVYREDEDKMYAWGNFFLPDPVHMQVFAVVENASCLDEQPILMTCKDKQVYAYNDECLHLVAKDLEELLEEGLRWPAYEKYYEGDAFKHMTEQDWAKEMQSPLGKKLDEEHRELVESFEPRIMEILRNTRSKQDLTSDSTDERSCMLSGADGGGLG</sequence>
<accession>A0A6P7P2B7</accession>
<dbReference type="InParanoid" id="A0A6P7P2B7"/>
<feature type="region of interest" description="Disordered" evidence="1">
    <location>
        <begin position="194"/>
        <end position="220"/>
    </location>
</feature>
<dbReference type="RefSeq" id="XP_029023809.1">
    <property type="nucleotide sequence ID" value="XM_029167976.3"/>
</dbReference>
<dbReference type="AlphaFoldDB" id="A0A6P7P2B7"/>
<reference evidence="3 4" key="1">
    <citation type="submission" date="2025-04" db="UniProtKB">
        <authorList>
            <consortium name="RefSeq"/>
        </authorList>
    </citation>
    <scope>IDENTIFICATION</scope>
</reference>
<dbReference type="RefSeq" id="XP_055368790.1">
    <property type="nucleotide sequence ID" value="XM_055512815.1"/>
</dbReference>
<dbReference type="OrthoDB" id="9935986at2759"/>
<dbReference type="Proteomes" id="UP000515150">
    <property type="component" value="Chromosome 11"/>
</dbReference>
<protein>
    <submittedName>
        <fullName evidence="3 4">Uncharacterized protein LOC114866244 isoform X1</fullName>
    </submittedName>
</protein>
<dbReference type="InterPro" id="IPR003360">
    <property type="entry name" value="US22-like"/>
</dbReference>
<organism evidence="2 3">
    <name type="scientific">Betta splendens</name>
    <name type="common">Siamese fighting fish</name>
    <dbReference type="NCBI Taxonomy" id="158456"/>
    <lineage>
        <taxon>Eukaryota</taxon>
        <taxon>Metazoa</taxon>
        <taxon>Chordata</taxon>
        <taxon>Craniata</taxon>
        <taxon>Vertebrata</taxon>
        <taxon>Euteleostomi</taxon>
        <taxon>Actinopterygii</taxon>
        <taxon>Neopterygii</taxon>
        <taxon>Teleostei</taxon>
        <taxon>Neoteleostei</taxon>
        <taxon>Acanthomorphata</taxon>
        <taxon>Anabantaria</taxon>
        <taxon>Anabantiformes</taxon>
        <taxon>Anabantoidei</taxon>
        <taxon>Osphronemidae</taxon>
        <taxon>Betta</taxon>
    </lineage>
</organism>
<gene>
    <name evidence="3 4" type="primary">LOC114866244</name>
</gene>